<evidence type="ECO:0000259" key="8">
    <source>
        <dbReference type="Pfam" id="PF00857"/>
    </source>
</evidence>
<keyword evidence="3" id="KW-0479">Metal-binding</keyword>
<sequence>MNGFPDATAARGRCCLLVTDAQHDFCEGALPAPGGVPVVQRIGEALNRLKRRSLRPLQASSDPNAGAWDSVGAKNISCCKEITSDELIRSISSPSDAREEGEEKCDSESWCDMVVFSLDWHPPDHVSFLASHSAKCVHDICVCGDVSLSADTQQAARAAVEEARNSLGEDKDWTVVVPPSPHPEGGTPSVVRLWPPHCVQNTPGSKLHRVIKVQLGDFAVFKGDNSLTECFSACGTPNMPTGLVQLLRSAGVDTVAVCGFCLDFCVAESAIGLRAAGFADVVVLTDLTAAILRDREQETMDYLKSRGIRCLTLDEFAKELK</sequence>
<comment type="pathway">
    <text evidence="5">Cofactor biosynthesis; nicotinate biosynthesis; nicotinate from nicotinamide: step 1/1.</text>
</comment>
<dbReference type="PANTHER" id="PTHR11080:SF2">
    <property type="entry name" value="LD05707P"/>
    <property type="match status" value="1"/>
</dbReference>
<evidence type="ECO:0000256" key="7">
    <source>
        <dbReference type="ARBA" id="ARBA00043224"/>
    </source>
</evidence>
<dbReference type="GO" id="GO:0046872">
    <property type="term" value="F:metal ion binding"/>
    <property type="evidence" value="ECO:0007669"/>
    <property type="project" value="UniProtKB-KW"/>
</dbReference>
<dbReference type="OrthoDB" id="1739143at2759"/>
<keyword evidence="10" id="KW-1185">Reference proteome</keyword>
<dbReference type="SUPFAM" id="SSF52499">
    <property type="entry name" value="Isochorismatase-like hydrolases"/>
    <property type="match status" value="1"/>
</dbReference>
<dbReference type="EMBL" id="HG719161">
    <property type="protein sequence ID" value="CDJ56893.1"/>
    <property type="molecule type" value="Genomic_DNA"/>
</dbReference>
<proteinExistence type="inferred from homology"/>
<keyword evidence="4" id="KW-0378">Hydrolase</keyword>
<dbReference type="PANTHER" id="PTHR11080">
    <property type="entry name" value="PYRAZINAMIDASE/NICOTINAMIDASE"/>
    <property type="match status" value="1"/>
</dbReference>
<evidence type="ECO:0000256" key="2">
    <source>
        <dbReference type="ARBA" id="ARBA00022642"/>
    </source>
</evidence>
<evidence type="ECO:0000256" key="1">
    <source>
        <dbReference type="ARBA" id="ARBA00006336"/>
    </source>
</evidence>
<dbReference type="Pfam" id="PF00857">
    <property type="entry name" value="Isochorismatase"/>
    <property type="match status" value="1"/>
</dbReference>
<dbReference type="InterPro" id="IPR036380">
    <property type="entry name" value="Isochorismatase-like_sf"/>
</dbReference>
<dbReference type="AlphaFoldDB" id="U6M1C6"/>
<dbReference type="InterPro" id="IPR052347">
    <property type="entry name" value="Isochorismatase_Nicotinamidase"/>
</dbReference>
<accession>U6M1C6</accession>
<evidence type="ECO:0000256" key="5">
    <source>
        <dbReference type="ARBA" id="ARBA00037900"/>
    </source>
</evidence>
<organism evidence="9 10">
    <name type="scientific">Eimeria maxima</name>
    <name type="common">Coccidian parasite</name>
    <dbReference type="NCBI Taxonomy" id="5804"/>
    <lineage>
        <taxon>Eukaryota</taxon>
        <taxon>Sar</taxon>
        <taxon>Alveolata</taxon>
        <taxon>Apicomplexa</taxon>
        <taxon>Conoidasida</taxon>
        <taxon>Coccidia</taxon>
        <taxon>Eucoccidiorida</taxon>
        <taxon>Eimeriorina</taxon>
        <taxon>Eimeriidae</taxon>
        <taxon>Eimeria</taxon>
    </lineage>
</organism>
<dbReference type="InterPro" id="IPR000868">
    <property type="entry name" value="Isochorismatase-like_dom"/>
</dbReference>
<name>U6M1C6_EIMMA</name>
<dbReference type="Proteomes" id="UP000030763">
    <property type="component" value="Unassembled WGS sequence"/>
</dbReference>
<evidence type="ECO:0000256" key="3">
    <source>
        <dbReference type="ARBA" id="ARBA00022723"/>
    </source>
</evidence>
<dbReference type="RefSeq" id="XP_013333543.1">
    <property type="nucleotide sequence ID" value="XM_013478089.1"/>
</dbReference>
<dbReference type="GO" id="GO:0019363">
    <property type="term" value="P:pyridine nucleotide biosynthetic process"/>
    <property type="evidence" value="ECO:0007669"/>
    <property type="project" value="UniProtKB-KW"/>
</dbReference>
<dbReference type="Gene3D" id="3.40.50.850">
    <property type="entry name" value="Isochorismatase-like"/>
    <property type="match status" value="1"/>
</dbReference>
<dbReference type="OMA" id="MVHNINR"/>
<dbReference type="GO" id="GO:0008936">
    <property type="term" value="F:nicotinamidase activity"/>
    <property type="evidence" value="ECO:0007669"/>
    <property type="project" value="UniProtKB-EC"/>
</dbReference>
<protein>
    <recommendedName>
        <fullName evidence="6">nicotinamidase</fullName>
        <ecNumber evidence="6">3.5.1.19</ecNumber>
    </recommendedName>
    <alternativeName>
        <fullName evidence="7">Nicotinamide deamidase</fullName>
    </alternativeName>
</protein>
<dbReference type="EC" id="3.5.1.19" evidence="6"/>
<gene>
    <name evidence="9" type="ORF">EMWEY_00026380</name>
</gene>
<reference evidence="9" key="1">
    <citation type="submission" date="2013-10" db="EMBL/GenBank/DDBJ databases">
        <title>Genomic analysis of the causative agents of coccidiosis in chickens.</title>
        <authorList>
            <person name="Reid A.J."/>
            <person name="Blake D."/>
            <person name="Billington K."/>
            <person name="Browne H."/>
            <person name="Dunn M."/>
            <person name="Hung S."/>
            <person name="Kawahara F."/>
            <person name="Miranda-Saavedra D."/>
            <person name="Mourier T."/>
            <person name="Nagra H."/>
            <person name="Otto T.D."/>
            <person name="Rawlings N."/>
            <person name="Sanchez A."/>
            <person name="Sanders M."/>
            <person name="Subramaniam C."/>
            <person name="Tay Y."/>
            <person name="Dear P."/>
            <person name="Doerig C."/>
            <person name="Gruber A."/>
            <person name="Parkinson J."/>
            <person name="Shirley M."/>
            <person name="Wan K.L."/>
            <person name="Berriman M."/>
            <person name="Tomley F."/>
            <person name="Pain A."/>
        </authorList>
    </citation>
    <scope>NUCLEOTIDE SEQUENCE [LARGE SCALE GENOMIC DNA]</scope>
    <source>
        <strain evidence="9">Weybridge</strain>
    </source>
</reference>
<evidence type="ECO:0000256" key="4">
    <source>
        <dbReference type="ARBA" id="ARBA00022801"/>
    </source>
</evidence>
<evidence type="ECO:0000313" key="9">
    <source>
        <dbReference type="EMBL" id="CDJ56893.1"/>
    </source>
</evidence>
<evidence type="ECO:0000313" key="10">
    <source>
        <dbReference type="Proteomes" id="UP000030763"/>
    </source>
</evidence>
<evidence type="ECO:0000256" key="6">
    <source>
        <dbReference type="ARBA" id="ARBA00039017"/>
    </source>
</evidence>
<dbReference type="GeneID" id="25336624"/>
<comment type="similarity">
    <text evidence="1">Belongs to the isochorismatase family.</text>
</comment>
<dbReference type="VEuPathDB" id="ToxoDB:EMWEY_00026380"/>
<feature type="domain" description="Isochorismatase-like" evidence="8">
    <location>
        <begin position="154"/>
        <end position="314"/>
    </location>
</feature>
<keyword evidence="2" id="KW-0662">Pyridine nucleotide biosynthesis</keyword>
<reference evidence="9" key="2">
    <citation type="submission" date="2013-10" db="EMBL/GenBank/DDBJ databases">
        <authorList>
            <person name="Aslett M."/>
        </authorList>
    </citation>
    <scope>NUCLEOTIDE SEQUENCE [LARGE SCALE GENOMIC DNA]</scope>
    <source>
        <strain evidence="9">Weybridge</strain>
    </source>
</reference>